<dbReference type="AlphaFoldDB" id="A0A382V832"/>
<proteinExistence type="predicted"/>
<protein>
    <recommendedName>
        <fullName evidence="2">ChlI/MoxR AAA lid domain-containing protein</fullName>
    </recommendedName>
</protein>
<accession>A0A382V832</accession>
<organism evidence="1">
    <name type="scientific">marine metagenome</name>
    <dbReference type="NCBI Taxonomy" id="408172"/>
    <lineage>
        <taxon>unclassified sequences</taxon>
        <taxon>metagenomes</taxon>
        <taxon>ecological metagenomes</taxon>
    </lineage>
</organism>
<dbReference type="EMBL" id="UINC01149908">
    <property type="protein sequence ID" value="SVD42652.1"/>
    <property type="molecule type" value="Genomic_DNA"/>
</dbReference>
<evidence type="ECO:0000313" key="1">
    <source>
        <dbReference type="EMBL" id="SVD42652.1"/>
    </source>
</evidence>
<name>A0A382V832_9ZZZZ</name>
<dbReference type="Gene3D" id="1.10.8.80">
    <property type="entry name" value="Magnesium chelatase subunit I, C-Terminal domain"/>
    <property type="match status" value="1"/>
</dbReference>
<gene>
    <name evidence="1" type="ORF">METZ01_LOCUS395506</name>
</gene>
<feature type="non-terminal residue" evidence="1">
    <location>
        <position position="1"/>
    </location>
</feature>
<reference evidence="1" key="1">
    <citation type="submission" date="2018-05" db="EMBL/GenBank/DDBJ databases">
        <authorList>
            <person name="Lanie J.A."/>
            <person name="Ng W.-L."/>
            <person name="Kazmierczak K.M."/>
            <person name="Andrzejewski T.M."/>
            <person name="Davidsen T.M."/>
            <person name="Wayne K.J."/>
            <person name="Tettelin H."/>
            <person name="Glass J.I."/>
            <person name="Rusch D."/>
            <person name="Podicherti R."/>
            <person name="Tsui H.-C.T."/>
            <person name="Winkler M.E."/>
        </authorList>
    </citation>
    <scope>NUCLEOTIDE SEQUENCE</scope>
</reference>
<evidence type="ECO:0008006" key="2">
    <source>
        <dbReference type="Google" id="ProtNLM"/>
    </source>
</evidence>
<sequence length="52" mass="5563">VTPEDVQAVFVAITAHRLTLSSHQLAQGQQTHALDGEKLSQKLLDSIDPLAA</sequence>